<evidence type="ECO:0000313" key="2">
    <source>
        <dbReference type="Proteomes" id="UP000612956"/>
    </source>
</evidence>
<organism evidence="1 2">
    <name type="scientific">Nocardia camponoti</name>
    <dbReference type="NCBI Taxonomy" id="1616106"/>
    <lineage>
        <taxon>Bacteria</taxon>
        <taxon>Bacillati</taxon>
        <taxon>Actinomycetota</taxon>
        <taxon>Actinomycetes</taxon>
        <taxon>Mycobacteriales</taxon>
        <taxon>Nocardiaceae</taxon>
        <taxon>Nocardia</taxon>
    </lineage>
</organism>
<keyword evidence="2" id="KW-1185">Reference proteome</keyword>
<evidence type="ECO:0000313" key="1">
    <source>
        <dbReference type="EMBL" id="GGK44826.1"/>
    </source>
</evidence>
<dbReference type="Proteomes" id="UP000612956">
    <property type="component" value="Unassembled WGS sequence"/>
</dbReference>
<dbReference type="AlphaFoldDB" id="A0A917QD64"/>
<comment type="caution">
    <text evidence="1">The sequence shown here is derived from an EMBL/GenBank/DDBJ whole genome shotgun (WGS) entry which is preliminary data.</text>
</comment>
<proteinExistence type="predicted"/>
<accession>A0A917QD64</accession>
<dbReference type="EMBL" id="BMMW01000001">
    <property type="protein sequence ID" value="GGK44826.1"/>
    <property type="molecule type" value="Genomic_DNA"/>
</dbReference>
<protein>
    <submittedName>
        <fullName evidence="1">Uncharacterized protein</fullName>
    </submittedName>
</protein>
<gene>
    <name evidence="1" type="ORF">GCM10011591_15540</name>
</gene>
<sequence>MKREQLEFIPPHAKLGDVRDISVASGPHPMHVLLWGHLFSYEYNWAMVDGVPRVTDLRVKPLLPDVALTARDLHRIPLQRLASAGAMTMGGGEFDWARFGQPEVLPPQKPGPRGYDDEFYAEIAVLARFAAASHFSVRQHIAKAKSVSAHTADKWLKECRKRDLLTPGELRRNNQKGNDQS</sequence>
<reference evidence="1" key="2">
    <citation type="submission" date="2020-09" db="EMBL/GenBank/DDBJ databases">
        <authorList>
            <person name="Sun Q."/>
            <person name="Zhou Y."/>
        </authorList>
    </citation>
    <scope>NUCLEOTIDE SEQUENCE</scope>
    <source>
        <strain evidence="1">CGMCC 4.7278</strain>
    </source>
</reference>
<name>A0A917QD64_9NOCA</name>
<reference evidence="1" key="1">
    <citation type="journal article" date="2014" name="Int. J. Syst. Evol. Microbiol.">
        <title>Complete genome sequence of Corynebacterium casei LMG S-19264T (=DSM 44701T), isolated from a smear-ripened cheese.</title>
        <authorList>
            <consortium name="US DOE Joint Genome Institute (JGI-PGF)"/>
            <person name="Walter F."/>
            <person name="Albersmeier A."/>
            <person name="Kalinowski J."/>
            <person name="Ruckert C."/>
        </authorList>
    </citation>
    <scope>NUCLEOTIDE SEQUENCE</scope>
    <source>
        <strain evidence="1">CGMCC 4.7278</strain>
    </source>
</reference>
<dbReference type="RefSeq" id="WP_188828055.1">
    <property type="nucleotide sequence ID" value="NZ_BMMW01000001.1"/>
</dbReference>